<accession>A0A9N9KIU6</accession>
<dbReference type="EMBL" id="CAJVQA010071220">
    <property type="protein sequence ID" value="CAG8833551.1"/>
    <property type="molecule type" value="Genomic_DNA"/>
</dbReference>
<keyword evidence="7" id="KW-1185">Reference proteome</keyword>
<protein>
    <recommendedName>
        <fullName evidence="4">ATP-dependent RNA helicase</fullName>
        <ecNumber evidence="4">3.6.4.13</ecNumber>
    </recommendedName>
</protein>
<dbReference type="AlphaFoldDB" id="A0A9N9KIU6"/>
<comment type="similarity">
    <text evidence="4">Belongs to the DEAD box helicase family.</text>
</comment>
<comment type="domain">
    <text evidence="4">The Q motif is unique to and characteristic of the DEAD box family of RNA helicases and controls ATP binding and hydrolysis.</text>
</comment>
<dbReference type="Pfam" id="PF00270">
    <property type="entry name" value="DEAD"/>
    <property type="match status" value="1"/>
</dbReference>
<feature type="domain" description="Helicase ATP-binding" evidence="5">
    <location>
        <begin position="1"/>
        <end position="81"/>
    </location>
</feature>
<dbReference type="GO" id="GO:0003724">
    <property type="term" value="F:RNA helicase activity"/>
    <property type="evidence" value="ECO:0007669"/>
    <property type="project" value="UniProtKB-EC"/>
</dbReference>
<keyword evidence="4" id="KW-0694">RNA-binding</keyword>
<comment type="catalytic activity">
    <reaction evidence="4">
        <text>ATP + H2O = ADP + phosphate + H(+)</text>
        <dbReference type="Rhea" id="RHEA:13065"/>
        <dbReference type="ChEBI" id="CHEBI:15377"/>
        <dbReference type="ChEBI" id="CHEBI:15378"/>
        <dbReference type="ChEBI" id="CHEBI:30616"/>
        <dbReference type="ChEBI" id="CHEBI:43474"/>
        <dbReference type="ChEBI" id="CHEBI:456216"/>
        <dbReference type="EC" id="3.6.4.13"/>
    </reaction>
</comment>
<dbReference type="OrthoDB" id="196131at2759"/>
<dbReference type="InterPro" id="IPR000629">
    <property type="entry name" value="RNA-helicase_DEAD-box_CS"/>
</dbReference>
<evidence type="ECO:0000313" key="7">
    <source>
        <dbReference type="Proteomes" id="UP000789759"/>
    </source>
</evidence>
<dbReference type="GO" id="GO:0005524">
    <property type="term" value="F:ATP binding"/>
    <property type="evidence" value="ECO:0007669"/>
    <property type="project" value="UniProtKB-UniRule"/>
</dbReference>
<dbReference type="Proteomes" id="UP000789759">
    <property type="component" value="Unassembled WGS sequence"/>
</dbReference>
<dbReference type="InterPro" id="IPR027417">
    <property type="entry name" value="P-loop_NTPase"/>
</dbReference>
<comment type="caution">
    <text evidence="6">The sequence shown here is derived from an EMBL/GenBank/DDBJ whole genome shotgun (WGS) entry which is preliminary data.</text>
</comment>
<evidence type="ECO:0000256" key="2">
    <source>
        <dbReference type="ARBA" id="ARBA00022801"/>
    </source>
</evidence>
<dbReference type="GO" id="GO:0016787">
    <property type="term" value="F:hydrolase activity"/>
    <property type="evidence" value="ECO:0007669"/>
    <property type="project" value="UniProtKB-KW"/>
</dbReference>
<keyword evidence="4" id="KW-0347">Helicase</keyword>
<dbReference type="PROSITE" id="PS51192">
    <property type="entry name" value="HELICASE_ATP_BIND_1"/>
    <property type="match status" value="1"/>
</dbReference>
<dbReference type="PROSITE" id="PS00039">
    <property type="entry name" value="DEAD_ATP_HELICASE"/>
    <property type="match status" value="1"/>
</dbReference>
<evidence type="ECO:0000259" key="5">
    <source>
        <dbReference type="PROSITE" id="PS51192"/>
    </source>
</evidence>
<feature type="non-terminal residue" evidence="6">
    <location>
        <position position="1"/>
    </location>
</feature>
<keyword evidence="3 4" id="KW-0067">ATP-binding</keyword>
<reference evidence="6" key="1">
    <citation type="submission" date="2021-06" db="EMBL/GenBank/DDBJ databases">
        <authorList>
            <person name="Kallberg Y."/>
            <person name="Tangrot J."/>
            <person name="Rosling A."/>
        </authorList>
    </citation>
    <scope>NUCLEOTIDE SEQUENCE</scope>
    <source>
        <strain evidence="6">FL966</strain>
    </source>
</reference>
<gene>
    <name evidence="6" type="ORF">CPELLU_LOCUS20991</name>
</gene>
<evidence type="ECO:0000256" key="3">
    <source>
        <dbReference type="ARBA" id="ARBA00022840"/>
    </source>
</evidence>
<evidence type="ECO:0000256" key="4">
    <source>
        <dbReference type="RuleBase" id="RU365068"/>
    </source>
</evidence>
<dbReference type="EC" id="3.6.4.13" evidence="4"/>
<organism evidence="6 7">
    <name type="scientific">Cetraspora pellucida</name>
    <dbReference type="NCBI Taxonomy" id="1433469"/>
    <lineage>
        <taxon>Eukaryota</taxon>
        <taxon>Fungi</taxon>
        <taxon>Fungi incertae sedis</taxon>
        <taxon>Mucoromycota</taxon>
        <taxon>Glomeromycotina</taxon>
        <taxon>Glomeromycetes</taxon>
        <taxon>Diversisporales</taxon>
        <taxon>Gigasporaceae</taxon>
        <taxon>Cetraspora</taxon>
    </lineage>
</organism>
<proteinExistence type="inferred from homology"/>
<sequence length="81" mass="9476">PTRELASQIYIEAKKFAKSYELQQFMEVLRKMDQFKELQPGGIEILVGTPGRLMVKMKATIFRRVSFLVLDEADRMFDLSF</sequence>
<evidence type="ECO:0000256" key="1">
    <source>
        <dbReference type="ARBA" id="ARBA00022741"/>
    </source>
</evidence>
<keyword evidence="1 4" id="KW-0547">Nucleotide-binding</keyword>
<name>A0A9N9KIU6_9GLOM</name>
<feature type="non-terminal residue" evidence="6">
    <location>
        <position position="81"/>
    </location>
</feature>
<comment type="function">
    <text evidence="4">RNA helicase.</text>
</comment>
<keyword evidence="2 4" id="KW-0378">Hydrolase</keyword>
<dbReference type="Gene3D" id="3.40.50.300">
    <property type="entry name" value="P-loop containing nucleotide triphosphate hydrolases"/>
    <property type="match status" value="1"/>
</dbReference>
<evidence type="ECO:0000313" key="6">
    <source>
        <dbReference type="EMBL" id="CAG8833551.1"/>
    </source>
</evidence>
<dbReference type="InterPro" id="IPR014001">
    <property type="entry name" value="Helicase_ATP-bd"/>
</dbReference>
<dbReference type="GO" id="GO:0003723">
    <property type="term" value="F:RNA binding"/>
    <property type="evidence" value="ECO:0007669"/>
    <property type="project" value="UniProtKB-UniRule"/>
</dbReference>
<dbReference type="PANTHER" id="PTHR24031">
    <property type="entry name" value="RNA HELICASE"/>
    <property type="match status" value="1"/>
</dbReference>
<dbReference type="SUPFAM" id="SSF52540">
    <property type="entry name" value="P-loop containing nucleoside triphosphate hydrolases"/>
    <property type="match status" value="1"/>
</dbReference>
<dbReference type="InterPro" id="IPR011545">
    <property type="entry name" value="DEAD/DEAH_box_helicase_dom"/>
</dbReference>